<sequence>MTNFVISAYCTFSISQNWSMGYPNNSNWMISIFLNVDTTNSKTYSDNEKKNCIKDHVDKCYTKYAIHFLDFLTFRLLIFMPIYNMQVRHWRPWHIRPQCNNIIPKFQLNISSDAEYIQLLKNLKTELKKQQC</sequence>
<reference evidence="1" key="3">
    <citation type="submission" date="2023-05" db="EMBL/GenBank/DDBJ databases">
        <authorList>
            <person name="Smith C.H."/>
        </authorList>
    </citation>
    <scope>NUCLEOTIDE SEQUENCE</scope>
    <source>
        <strain evidence="1">CHS0354</strain>
        <tissue evidence="1">Mantle</tissue>
    </source>
</reference>
<comment type="caution">
    <text evidence="1">The sequence shown here is derived from an EMBL/GenBank/DDBJ whole genome shotgun (WGS) entry which is preliminary data.</text>
</comment>
<evidence type="ECO:0000313" key="2">
    <source>
        <dbReference type="Proteomes" id="UP001195483"/>
    </source>
</evidence>
<name>A0AAE0T6L7_9BIVA</name>
<dbReference type="EMBL" id="JAEAOA010000702">
    <property type="protein sequence ID" value="KAK3604294.1"/>
    <property type="molecule type" value="Genomic_DNA"/>
</dbReference>
<dbReference type="AlphaFoldDB" id="A0AAE0T6L7"/>
<protein>
    <submittedName>
        <fullName evidence="1">Uncharacterized protein</fullName>
    </submittedName>
</protein>
<keyword evidence="2" id="KW-1185">Reference proteome</keyword>
<proteinExistence type="predicted"/>
<reference evidence="1" key="1">
    <citation type="journal article" date="2021" name="Genome Biol. Evol.">
        <title>A High-Quality Reference Genome for a Parasitic Bivalve with Doubly Uniparental Inheritance (Bivalvia: Unionida).</title>
        <authorList>
            <person name="Smith C.H."/>
        </authorList>
    </citation>
    <scope>NUCLEOTIDE SEQUENCE</scope>
    <source>
        <strain evidence="1">CHS0354</strain>
    </source>
</reference>
<gene>
    <name evidence="1" type="ORF">CHS0354_011366</name>
</gene>
<organism evidence="1 2">
    <name type="scientific">Potamilus streckersoni</name>
    <dbReference type="NCBI Taxonomy" id="2493646"/>
    <lineage>
        <taxon>Eukaryota</taxon>
        <taxon>Metazoa</taxon>
        <taxon>Spiralia</taxon>
        <taxon>Lophotrochozoa</taxon>
        <taxon>Mollusca</taxon>
        <taxon>Bivalvia</taxon>
        <taxon>Autobranchia</taxon>
        <taxon>Heteroconchia</taxon>
        <taxon>Palaeoheterodonta</taxon>
        <taxon>Unionida</taxon>
        <taxon>Unionoidea</taxon>
        <taxon>Unionidae</taxon>
        <taxon>Ambleminae</taxon>
        <taxon>Lampsilini</taxon>
        <taxon>Potamilus</taxon>
    </lineage>
</organism>
<evidence type="ECO:0000313" key="1">
    <source>
        <dbReference type="EMBL" id="KAK3604294.1"/>
    </source>
</evidence>
<reference evidence="1" key="2">
    <citation type="journal article" date="2021" name="Genome Biol. Evol.">
        <title>Developing a high-quality reference genome for a parasitic bivalve with doubly uniparental inheritance (Bivalvia: Unionida).</title>
        <authorList>
            <person name="Smith C.H."/>
        </authorList>
    </citation>
    <scope>NUCLEOTIDE SEQUENCE</scope>
    <source>
        <strain evidence="1">CHS0354</strain>
        <tissue evidence="1">Mantle</tissue>
    </source>
</reference>
<dbReference type="Proteomes" id="UP001195483">
    <property type="component" value="Unassembled WGS sequence"/>
</dbReference>
<accession>A0AAE0T6L7</accession>